<proteinExistence type="predicted"/>
<dbReference type="GO" id="GO:0003677">
    <property type="term" value="F:DNA binding"/>
    <property type="evidence" value="ECO:0007669"/>
    <property type="project" value="UniProtKB-KW"/>
</dbReference>
<dbReference type="Proteomes" id="UP001501821">
    <property type="component" value="Unassembled WGS sequence"/>
</dbReference>
<protein>
    <submittedName>
        <fullName evidence="1">Winged helix DNA-binding domain-containing protein</fullName>
    </submittedName>
</protein>
<gene>
    <name evidence="1" type="ORF">GCM10022242_33710</name>
</gene>
<dbReference type="RefSeq" id="WP_344777593.1">
    <property type="nucleotide sequence ID" value="NZ_BAABAH010000014.1"/>
</dbReference>
<evidence type="ECO:0000313" key="2">
    <source>
        <dbReference type="Proteomes" id="UP001501821"/>
    </source>
</evidence>
<dbReference type="Pfam" id="PF06224">
    <property type="entry name" value="AlkZ-like"/>
    <property type="match status" value="1"/>
</dbReference>
<organism evidence="1 2">
    <name type="scientific">Nocardioides panacisoli</name>
    <dbReference type="NCBI Taxonomy" id="627624"/>
    <lineage>
        <taxon>Bacteria</taxon>
        <taxon>Bacillati</taxon>
        <taxon>Actinomycetota</taxon>
        <taxon>Actinomycetes</taxon>
        <taxon>Propionibacteriales</taxon>
        <taxon>Nocardioidaceae</taxon>
        <taxon>Nocardioides</taxon>
    </lineage>
</organism>
<keyword evidence="1" id="KW-0238">DNA-binding</keyword>
<dbReference type="PANTHER" id="PTHR38479">
    <property type="entry name" value="LMO0824 PROTEIN"/>
    <property type="match status" value="1"/>
</dbReference>
<sequence length="351" mass="38439">MRFSRRRLNRTLLLRQHLLERVRLTPERLVEHLVGLQAQEQLAPYLGLAARLTDLDPHEVTRALEDKRLVRVLSLRDTVHLHVPDDALALPVWAAPVRDRELRASQSIGRAREVDPEAFTAAVADILAEGPVASGRLGAALANRFPDHQATALGHVARVREVLAQLPPRGTWNPPAGSTGVVYDHLATWLGRPLSDPDVPAVVRRYLRAFGPATAADVTAWSGITRLGAVLSAMADLEQHEDADGRTLYDVSGAPVADEDAPAPVRLLGAYDNVWLSHASRDRVTEPDARKEWMGSNGGVGNTLFVDGWLAGIWKAEDGRVVVQKLLRDLTPAEQRELDDETARVEALLAA</sequence>
<keyword evidence="2" id="KW-1185">Reference proteome</keyword>
<dbReference type="PANTHER" id="PTHR38479:SF2">
    <property type="entry name" value="WINGED HELIX DNA-BINDING DOMAIN-CONTAINING PROTEIN"/>
    <property type="match status" value="1"/>
</dbReference>
<dbReference type="EMBL" id="BAABAH010000014">
    <property type="protein sequence ID" value="GAA3829568.1"/>
    <property type="molecule type" value="Genomic_DNA"/>
</dbReference>
<accession>A0ABP7IXL3</accession>
<dbReference type="InterPro" id="IPR009351">
    <property type="entry name" value="AlkZ-like"/>
</dbReference>
<name>A0ABP7IXL3_9ACTN</name>
<reference evidence="2" key="1">
    <citation type="journal article" date="2019" name="Int. J. Syst. Evol. Microbiol.">
        <title>The Global Catalogue of Microorganisms (GCM) 10K type strain sequencing project: providing services to taxonomists for standard genome sequencing and annotation.</title>
        <authorList>
            <consortium name="The Broad Institute Genomics Platform"/>
            <consortium name="The Broad Institute Genome Sequencing Center for Infectious Disease"/>
            <person name="Wu L."/>
            <person name="Ma J."/>
        </authorList>
    </citation>
    <scope>NUCLEOTIDE SEQUENCE [LARGE SCALE GENOMIC DNA]</scope>
    <source>
        <strain evidence="2">JCM 16953</strain>
    </source>
</reference>
<evidence type="ECO:0000313" key="1">
    <source>
        <dbReference type="EMBL" id="GAA3829568.1"/>
    </source>
</evidence>
<comment type="caution">
    <text evidence="1">The sequence shown here is derived from an EMBL/GenBank/DDBJ whole genome shotgun (WGS) entry which is preliminary data.</text>
</comment>